<dbReference type="AlphaFoldDB" id="B6JZQ4"/>
<dbReference type="OrthoDB" id="6093671at2759"/>
<evidence type="ECO:0000313" key="15">
    <source>
        <dbReference type="Proteomes" id="UP000001744"/>
    </source>
</evidence>
<evidence type="ECO:0000256" key="10">
    <source>
        <dbReference type="PROSITE-ProRule" id="PRU01023"/>
    </source>
</evidence>
<dbReference type="InterPro" id="IPR049560">
    <property type="entry name" value="MeTrfase_RsmB-F_NOP2_cat"/>
</dbReference>
<reference evidence="13 15" key="1">
    <citation type="journal article" date="2011" name="Science">
        <title>Comparative functional genomics of the fission yeasts.</title>
        <authorList>
            <person name="Rhind N."/>
            <person name="Chen Z."/>
            <person name="Yassour M."/>
            <person name="Thompson D.A."/>
            <person name="Haas B.J."/>
            <person name="Habib N."/>
            <person name="Wapinski I."/>
            <person name="Roy S."/>
            <person name="Lin M.F."/>
            <person name="Heiman D.I."/>
            <person name="Young S.K."/>
            <person name="Furuya K."/>
            <person name="Guo Y."/>
            <person name="Pidoux A."/>
            <person name="Chen H.M."/>
            <person name="Robbertse B."/>
            <person name="Goldberg J.M."/>
            <person name="Aoki K."/>
            <person name="Bayne E.H."/>
            <person name="Berlin A.M."/>
            <person name="Desjardins C.A."/>
            <person name="Dobbs E."/>
            <person name="Dukaj L."/>
            <person name="Fan L."/>
            <person name="FitzGerald M.G."/>
            <person name="French C."/>
            <person name="Gujja S."/>
            <person name="Hansen K."/>
            <person name="Keifenheim D."/>
            <person name="Levin J.Z."/>
            <person name="Mosher R.A."/>
            <person name="Mueller C.A."/>
            <person name="Pfiffner J."/>
            <person name="Priest M."/>
            <person name="Russ C."/>
            <person name="Smialowska A."/>
            <person name="Swoboda P."/>
            <person name="Sykes S.M."/>
            <person name="Vaughn M."/>
            <person name="Vengrova S."/>
            <person name="Yoder R."/>
            <person name="Zeng Q."/>
            <person name="Allshire R."/>
            <person name="Baulcombe D."/>
            <person name="Birren B.W."/>
            <person name="Brown W."/>
            <person name="Ekwall K."/>
            <person name="Kellis M."/>
            <person name="Leatherwood J."/>
            <person name="Levin H."/>
            <person name="Margalit H."/>
            <person name="Martienssen R."/>
            <person name="Nieduszynski C.A."/>
            <person name="Spatafora J.W."/>
            <person name="Friedman N."/>
            <person name="Dalgaard J.Z."/>
            <person name="Baumann P."/>
            <person name="Niki H."/>
            <person name="Regev A."/>
            <person name="Nusbaum C."/>
        </authorList>
    </citation>
    <scope>NUCLEOTIDE SEQUENCE [LARGE SCALE GENOMIC DNA]</scope>
    <source>
        <strain evidence="15">yFS275 / FY16936</strain>
    </source>
</reference>
<keyword evidence="3" id="KW-0820">tRNA-binding</keyword>
<feature type="domain" description="SAM-dependent MTase RsmB/NOP-type" evidence="12">
    <location>
        <begin position="52"/>
        <end position="401"/>
    </location>
</feature>
<dbReference type="PROSITE" id="PS01153">
    <property type="entry name" value="NOL1_NOP2_SUN"/>
    <property type="match status" value="1"/>
</dbReference>
<feature type="region of interest" description="Disordered" evidence="11">
    <location>
        <begin position="405"/>
        <end position="440"/>
    </location>
</feature>
<keyword evidence="5 10" id="KW-0808">Transferase</keyword>
<dbReference type="EMBL" id="KE651168">
    <property type="protein sequence ID" value="EEB07022.2"/>
    <property type="molecule type" value="Genomic_DNA"/>
</dbReference>
<dbReference type="Pfam" id="PF25376">
    <property type="entry name" value="Pre-PUA_NSUN2"/>
    <property type="match status" value="1"/>
</dbReference>
<dbReference type="JaponicusDB" id="SJAG_02099">
    <property type="gene designation" value="trm402"/>
</dbReference>
<dbReference type="GO" id="GO:0016428">
    <property type="term" value="F:tRNA (cytidine-5-)-methyltransferase activity"/>
    <property type="evidence" value="ECO:0000318"/>
    <property type="project" value="GO_Central"/>
</dbReference>
<dbReference type="PRINTS" id="PR02008">
    <property type="entry name" value="RCMTFAMILY"/>
</dbReference>
<dbReference type="VEuPathDB" id="FungiDB:SJAG_02099"/>
<evidence type="ECO:0000256" key="5">
    <source>
        <dbReference type="ARBA" id="ARBA00022679"/>
    </source>
</evidence>
<dbReference type="InterPro" id="IPR023267">
    <property type="entry name" value="RCMT"/>
</dbReference>
<evidence type="ECO:0000259" key="12">
    <source>
        <dbReference type="PROSITE" id="PS51686"/>
    </source>
</evidence>
<dbReference type="Pfam" id="PF25378">
    <property type="entry name" value="PUA_NSUN2"/>
    <property type="match status" value="1"/>
</dbReference>
<evidence type="ECO:0000256" key="1">
    <source>
        <dbReference type="ARBA" id="ARBA00004123"/>
    </source>
</evidence>
<dbReference type="STRING" id="402676.B6JZQ4"/>
<feature type="binding site" evidence="10">
    <location>
        <position position="242"/>
    </location>
    <ligand>
        <name>S-adenosyl-L-methionine</name>
        <dbReference type="ChEBI" id="CHEBI:59789"/>
    </ligand>
</feature>
<gene>
    <name evidence="14" type="primary">trm402</name>
    <name evidence="13" type="ORF">SJAG_02099</name>
</gene>
<keyword evidence="7" id="KW-0819">tRNA processing</keyword>
<dbReference type="InterPro" id="IPR001678">
    <property type="entry name" value="MeTrfase_RsmB-F_NOP2_dom"/>
</dbReference>
<feature type="binding site" evidence="10">
    <location>
        <begin position="170"/>
        <end position="176"/>
    </location>
    <ligand>
        <name>S-adenosyl-L-methionine</name>
        <dbReference type="ChEBI" id="CHEBI:59789"/>
    </ligand>
</feature>
<dbReference type="PRINTS" id="PR02011">
    <property type="entry name" value="RCMTNCL1"/>
</dbReference>
<dbReference type="eggNOG" id="KOG2198">
    <property type="taxonomic scope" value="Eukaryota"/>
</dbReference>
<dbReference type="PANTHER" id="PTHR22808:SF1">
    <property type="entry name" value="RNA CYTOSINE-C(5)-METHYLTRANSFERASE NSUN2-RELATED"/>
    <property type="match status" value="1"/>
</dbReference>
<keyword evidence="4 10" id="KW-0489">Methyltransferase</keyword>
<dbReference type="RefSeq" id="XP_002173315.2">
    <property type="nucleotide sequence ID" value="XM_002173279.2"/>
</dbReference>
<dbReference type="InterPro" id="IPR018314">
    <property type="entry name" value="RsmB/NOL1/NOP2-like_CS"/>
</dbReference>
<comment type="subcellular location">
    <subcellularLocation>
        <location evidence="1">Nucleus</location>
    </subcellularLocation>
</comment>
<evidence type="ECO:0000256" key="3">
    <source>
        <dbReference type="ARBA" id="ARBA00022555"/>
    </source>
</evidence>
<evidence type="ECO:0000256" key="9">
    <source>
        <dbReference type="ARBA" id="ARBA00023242"/>
    </source>
</evidence>
<evidence type="ECO:0000313" key="14">
    <source>
        <dbReference type="JaponicusDB" id="SJAG_02099"/>
    </source>
</evidence>
<evidence type="ECO:0000256" key="8">
    <source>
        <dbReference type="ARBA" id="ARBA00022884"/>
    </source>
</evidence>
<dbReference type="GO" id="GO:0030488">
    <property type="term" value="P:tRNA methylation"/>
    <property type="evidence" value="ECO:0000318"/>
    <property type="project" value="GO_Central"/>
</dbReference>
<comment type="caution">
    <text evidence="10">Lacks conserved residue(s) required for the propagation of feature annotation.</text>
</comment>
<dbReference type="InterPro" id="IPR057285">
    <property type="entry name" value="Pre-PUA_NSUN2"/>
</dbReference>
<dbReference type="PANTHER" id="PTHR22808">
    <property type="entry name" value="NCL1 YEAST -RELATED NOL1/NOP2/FMU SUN DOMAIN-CONTAINING"/>
    <property type="match status" value="1"/>
</dbReference>
<dbReference type="OMA" id="TQRKHFQ"/>
<dbReference type="InterPro" id="IPR057286">
    <property type="entry name" value="PUA_NSUN2"/>
</dbReference>
<dbReference type="InterPro" id="IPR029063">
    <property type="entry name" value="SAM-dependent_MTases_sf"/>
</dbReference>
<dbReference type="InterPro" id="IPR023270">
    <property type="entry name" value="RCMT_NCL1"/>
</dbReference>
<dbReference type="PROSITE" id="PS51686">
    <property type="entry name" value="SAM_MT_RSMB_NOP"/>
    <property type="match status" value="1"/>
</dbReference>
<keyword evidence="9" id="KW-0539">Nucleus</keyword>
<protein>
    <submittedName>
        <fullName evidence="13">tRNA (Cytosine-5-)-methyltransferase</fullName>
    </submittedName>
</protein>
<organism evidence="13 15">
    <name type="scientific">Schizosaccharomyces japonicus (strain yFS275 / FY16936)</name>
    <name type="common">Fission yeast</name>
    <dbReference type="NCBI Taxonomy" id="402676"/>
    <lineage>
        <taxon>Eukaryota</taxon>
        <taxon>Fungi</taxon>
        <taxon>Dikarya</taxon>
        <taxon>Ascomycota</taxon>
        <taxon>Taphrinomycotina</taxon>
        <taxon>Schizosaccharomycetes</taxon>
        <taxon>Schizosaccharomycetales</taxon>
        <taxon>Schizosaccharomycetaceae</taxon>
        <taxon>Schizosaccharomyces</taxon>
    </lineage>
</organism>
<dbReference type="SUPFAM" id="SSF53335">
    <property type="entry name" value="S-adenosyl-L-methionine-dependent methyltransferases"/>
    <property type="match status" value="1"/>
</dbReference>
<evidence type="ECO:0000256" key="7">
    <source>
        <dbReference type="ARBA" id="ARBA00022694"/>
    </source>
</evidence>
<accession>B6JZQ4</accession>
<dbReference type="GO" id="GO:0005737">
    <property type="term" value="C:cytoplasm"/>
    <property type="evidence" value="ECO:0000318"/>
    <property type="project" value="GO_Central"/>
</dbReference>
<feature type="active site" description="Nucleophile" evidence="10">
    <location>
        <position position="295"/>
    </location>
</feature>
<dbReference type="GeneID" id="7052032"/>
<dbReference type="Proteomes" id="UP000001744">
    <property type="component" value="Unassembled WGS sequence"/>
</dbReference>
<keyword evidence="8 10" id="KW-0694">RNA-binding</keyword>
<dbReference type="Pfam" id="PF01189">
    <property type="entry name" value="Methyltr_RsmB-F"/>
    <property type="match status" value="1"/>
</dbReference>
<dbReference type="Gene3D" id="3.40.50.150">
    <property type="entry name" value="Vaccinia Virus protein VP39"/>
    <property type="match status" value="1"/>
</dbReference>
<comment type="similarity">
    <text evidence="2 10">Belongs to the class I-like SAM-binding methyltransferase superfamily. RsmB/NOP family.</text>
</comment>
<evidence type="ECO:0000256" key="11">
    <source>
        <dbReference type="SAM" id="MobiDB-lite"/>
    </source>
</evidence>
<dbReference type="GO" id="GO:0000049">
    <property type="term" value="F:tRNA binding"/>
    <property type="evidence" value="ECO:0000318"/>
    <property type="project" value="GO_Central"/>
</dbReference>
<evidence type="ECO:0000256" key="6">
    <source>
        <dbReference type="ARBA" id="ARBA00022691"/>
    </source>
</evidence>
<name>B6JZQ4_SCHJY</name>
<sequence length="661" mass="75520">MARKKGKSFGQGKRAGFQREEIVFENEKFESYYAVQNLFAHKESPEQEYKLLIEFMKKQLPTTFRISGFRKHAVELKKHFEKYYVPDLQNVTYEGQNIPPPQVLSWYPDDLAYMIDARKETIRKSPPLKRLQRFLVCETEAGNISRQEAVSMLPPLFLDFEPHHVVLDMCAAPGSKTAQLIEAIYKDPKRAQMLVHQINRLNSPNVLVINHDASQMPNIYVEKKEAADGEKEILKFDRILADVPCSGDGTFRKNLMLWKEWSQSSALTLHNLQLKILMRGLQMLKVGGVLAYSTCSMNPIENESVVAAALKSCGGSVQLLDVSDKMPELLREPGLCNWKVMDEQLKQYAEYNDDAKAAKLCPTMWPLPINEMKEYHMERCVRLYPQLQNTGGFFIALLQKTEVLGREPSTASPSSDKKRAVSEDSENASETKRAKTAENNTSLVPKKTIAGNTYFDEEPFTYIKPDYEELDKIMNHYGIDSSFPRDQFFVRNQTGIPVRSIYFACKLFKNVIESNINRVKFVHGGVRFFVKQDVSNTLKNSAAEIQTDVCNFRIHSDAVNIIYPYLNGRHIYDASVEDLRTLIDNDYPHLAQFPENGTLSKKFEGMSYGCNIVRVEASESVGCQINMQILCPIWRSPSSCNLMLARKEKENLALELFGKLK</sequence>
<evidence type="ECO:0000313" key="13">
    <source>
        <dbReference type="EMBL" id="EEB07022.2"/>
    </source>
</evidence>
<keyword evidence="15" id="KW-1185">Reference proteome</keyword>
<dbReference type="GO" id="GO:0005634">
    <property type="term" value="C:nucleus"/>
    <property type="evidence" value="ECO:0000318"/>
    <property type="project" value="GO_Central"/>
</dbReference>
<dbReference type="HOGENOM" id="CLU_005316_4_3_1"/>
<evidence type="ECO:0000256" key="2">
    <source>
        <dbReference type="ARBA" id="ARBA00007494"/>
    </source>
</evidence>
<evidence type="ECO:0000256" key="4">
    <source>
        <dbReference type="ARBA" id="ARBA00022603"/>
    </source>
</evidence>
<keyword evidence="6 10" id="KW-0949">S-adenosyl-L-methionine</keyword>
<proteinExistence type="inferred from homology"/>